<accession>X5MNV5</accession>
<dbReference type="NCBIfam" id="NF006612">
    <property type="entry name" value="PRK09174.1"/>
    <property type="match status" value="1"/>
</dbReference>
<dbReference type="EMBL" id="HG966617">
    <property type="protein sequence ID" value="CDO60451.1"/>
    <property type="molecule type" value="Genomic_DNA"/>
</dbReference>
<dbReference type="HAMAP" id="MF_01398">
    <property type="entry name" value="ATP_synth_b_bprime"/>
    <property type="match status" value="1"/>
</dbReference>
<dbReference type="Proteomes" id="UP000032160">
    <property type="component" value="Chromosome I"/>
</dbReference>
<proteinExistence type="inferred from homology"/>
<gene>
    <name evidence="15" type="primary">atpF</name>
    <name evidence="17" type="ORF">BN1012_Phect2238</name>
</gene>
<comment type="similarity">
    <text evidence="2 15 16">Belongs to the ATPase B chain family.</text>
</comment>
<comment type="subcellular location">
    <subcellularLocation>
        <location evidence="1">Cell inner membrane</location>
        <topology evidence="1">Single-pass membrane protein</topology>
    </subcellularLocation>
    <subcellularLocation>
        <location evidence="15">Cell membrane</location>
        <topology evidence="15">Single-pass membrane protein</topology>
    </subcellularLocation>
</comment>
<feature type="transmembrane region" description="Helical" evidence="15">
    <location>
        <begin position="61"/>
        <end position="80"/>
    </location>
</feature>
<evidence type="ECO:0000256" key="10">
    <source>
        <dbReference type="ARBA" id="ARBA00023136"/>
    </source>
</evidence>
<evidence type="ECO:0000256" key="2">
    <source>
        <dbReference type="ARBA" id="ARBA00005513"/>
    </source>
</evidence>
<keyword evidence="4 15" id="KW-1003">Cell membrane</keyword>
<keyword evidence="18" id="KW-1185">Reference proteome</keyword>
<evidence type="ECO:0000256" key="7">
    <source>
        <dbReference type="ARBA" id="ARBA00022781"/>
    </source>
</evidence>
<sequence>MADTSMTESYHTPIIVAQVATDDTSVLVIGEQAEAELGIAQDDAQSGGMPQLDFSTYAPQLIWLAITFGVLYLLMSRVALPRVAQALEARRDRIADDLDQAAQLKSETDAAIEGYETALADARAKAHQIASETRDDLGKETDALRDKLEAELDQKLEAAEERITATKTEAMGNVRGIAADVAQAVVAQLGVTGVDAAKVAQAVDAELNR</sequence>
<evidence type="ECO:0000313" key="18">
    <source>
        <dbReference type="Proteomes" id="UP000032160"/>
    </source>
</evidence>
<evidence type="ECO:0000256" key="6">
    <source>
        <dbReference type="ARBA" id="ARBA00022692"/>
    </source>
</evidence>
<evidence type="ECO:0000256" key="11">
    <source>
        <dbReference type="ARBA" id="ARBA00023310"/>
    </source>
</evidence>
<dbReference type="HOGENOM" id="CLU_079215_1_2_5"/>
<dbReference type="GO" id="GO:0046933">
    <property type="term" value="F:proton-transporting ATP synthase activity, rotational mechanism"/>
    <property type="evidence" value="ECO:0007669"/>
    <property type="project" value="UniProtKB-UniRule"/>
</dbReference>
<comment type="function">
    <text evidence="12 15">F(1)F(0) ATP synthase produces ATP from ADP in the presence of a proton or sodium gradient. F-type ATPases consist of two structural domains, F(1) containing the extramembraneous catalytic core and F(0) containing the membrane proton channel, linked together by a central stalk and a peripheral stalk. During catalysis, ATP synthesis in the catalytic domain of F(1) is coupled via a rotary mechanism of the central stalk subunits to proton translocation.</text>
</comment>
<dbReference type="AlphaFoldDB" id="X5MNV5"/>
<keyword evidence="3 15" id="KW-0813">Transport</keyword>
<evidence type="ECO:0000256" key="13">
    <source>
        <dbReference type="ARBA" id="ARBA00025614"/>
    </source>
</evidence>
<comment type="subunit">
    <text evidence="14 15">F-type ATPases have 2 components, F(1) - the catalytic core - and F(0) - the membrane proton channel. F(1) has five subunits: alpha(3), beta(3), gamma(1), delta(1), epsilon(1). F(0) has three main subunits: a(1), b(2) and c(10-14). The alpha and beta chains form an alternating ring which encloses part of the gamma chain. F(1) is attached to F(0) by a central stalk formed by the gamma and epsilon chains, while a peripheral stalk is formed by the delta and b chains.</text>
</comment>
<evidence type="ECO:0000256" key="5">
    <source>
        <dbReference type="ARBA" id="ARBA00022547"/>
    </source>
</evidence>
<dbReference type="Pfam" id="PF00430">
    <property type="entry name" value="ATP-synt_B"/>
    <property type="match status" value="1"/>
</dbReference>
<evidence type="ECO:0000256" key="9">
    <source>
        <dbReference type="ARBA" id="ARBA00023065"/>
    </source>
</evidence>
<keyword evidence="10 15" id="KW-0472">Membrane</keyword>
<name>X5MNV5_9HYPH</name>
<dbReference type="STRING" id="1458461.BN1012_Phect2238"/>
<dbReference type="GO" id="GO:0046961">
    <property type="term" value="F:proton-transporting ATPase activity, rotational mechanism"/>
    <property type="evidence" value="ECO:0007669"/>
    <property type="project" value="TreeGrafter"/>
</dbReference>
<dbReference type="PANTHER" id="PTHR33445:SF1">
    <property type="entry name" value="ATP SYNTHASE SUBUNIT B"/>
    <property type="match status" value="1"/>
</dbReference>
<evidence type="ECO:0000256" key="4">
    <source>
        <dbReference type="ARBA" id="ARBA00022475"/>
    </source>
</evidence>
<evidence type="ECO:0000313" key="17">
    <source>
        <dbReference type="EMBL" id="CDO60451.1"/>
    </source>
</evidence>
<reference evidence="17 18" key="1">
    <citation type="journal article" date="2014" name="Front. Genet.">
        <title>Genome and metabolic network of "Candidatus Phaeomarinobacter ectocarpi" Ec32, a new candidate genus of Alphaproteobacteria frequently associated with brown algae.</title>
        <authorList>
            <person name="Dittami S.M."/>
            <person name="Barbeyron T."/>
            <person name="Boyen C."/>
            <person name="Cambefort J."/>
            <person name="Collet G."/>
            <person name="Delage L."/>
            <person name="Gobet A."/>
            <person name="Groisillier A."/>
            <person name="Leblanc C."/>
            <person name="Michel G."/>
            <person name="Scornet D."/>
            <person name="Siegel A."/>
            <person name="Tapia J.E."/>
            <person name="Tonon T."/>
        </authorList>
    </citation>
    <scope>NUCLEOTIDE SEQUENCE [LARGE SCALE GENOMIC DNA]</scope>
    <source>
        <strain evidence="17 18">Ec32</strain>
    </source>
</reference>
<dbReference type="GO" id="GO:0005886">
    <property type="term" value="C:plasma membrane"/>
    <property type="evidence" value="ECO:0007669"/>
    <property type="project" value="UniProtKB-SubCell"/>
</dbReference>
<dbReference type="GO" id="GO:0045259">
    <property type="term" value="C:proton-transporting ATP synthase complex"/>
    <property type="evidence" value="ECO:0007669"/>
    <property type="project" value="UniProtKB-KW"/>
</dbReference>
<keyword evidence="9 15" id="KW-0406">Ion transport</keyword>
<keyword evidence="17" id="KW-0378">Hydrolase</keyword>
<evidence type="ECO:0000256" key="8">
    <source>
        <dbReference type="ARBA" id="ARBA00022989"/>
    </source>
</evidence>
<keyword evidence="7 15" id="KW-0375">Hydrogen ion transport</keyword>
<dbReference type="PANTHER" id="PTHR33445">
    <property type="entry name" value="ATP SYNTHASE SUBUNIT B', CHLOROPLASTIC"/>
    <property type="match status" value="1"/>
</dbReference>
<keyword evidence="8 15" id="KW-1133">Transmembrane helix</keyword>
<keyword evidence="5 15" id="KW-0138">CF(0)</keyword>
<organism evidence="17 18">
    <name type="scientific">Candidatus Phaeomarinibacter ectocarpi</name>
    <dbReference type="NCBI Taxonomy" id="1458461"/>
    <lineage>
        <taxon>Bacteria</taxon>
        <taxon>Pseudomonadati</taxon>
        <taxon>Pseudomonadota</taxon>
        <taxon>Alphaproteobacteria</taxon>
        <taxon>Hyphomicrobiales</taxon>
        <taxon>Parvibaculaceae</taxon>
        <taxon>Candidatus Phaeomarinibacter</taxon>
    </lineage>
</organism>
<keyword evidence="6 15" id="KW-0812">Transmembrane</keyword>
<evidence type="ECO:0000256" key="15">
    <source>
        <dbReference type="HAMAP-Rule" id="MF_01398"/>
    </source>
</evidence>
<dbReference type="CDD" id="cd06503">
    <property type="entry name" value="ATP-synt_Fo_b"/>
    <property type="match status" value="1"/>
</dbReference>
<evidence type="ECO:0000256" key="14">
    <source>
        <dbReference type="ARBA" id="ARBA00025830"/>
    </source>
</evidence>
<dbReference type="InterPro" id="IPR050059">
    <property type="entry name" value="ATP_synthase_B_chain"/>
</dbReference>
<keyword evidence="11 15" id="KW-0066">ATP synthesis</keyword>
<dbReference type="PATRIC" id="fig|1458461.3.peg.2243"/>
<evidence type="ECO:0000256" key="16">
    <source>
        <dbReference type="RuleBase" id="RU003848"/>
    </source>
</evidence>
<dbReference type="KEGG" id="pect:BN1012_Phect2238"/>
<dbReference type="InterPro" id="IPR002146">
    <property type="entry name" value="ATP_synth_b/b'su_bac/chlpt"/>
</dbReference>
<evidence type="ECO:0000256" key="3">
    <source>
        <dbReference type="ARBA" id="ARBA00022448"/>
    </source>
</evidence>
<protein>
    <recommendedName>
        <fullName evidence="15">ATP synthase subunit b</fullName>
    </recommendedName>
    <alternativeName>
        <fullName evidence="15">ATP synthase F(0) sector subunit b</fullName>
    </alternativeName>
    <alternativeName>
        <fullName evidence="15">ATPase subunit I</fullName>
    </alternativeName>
    <alternativeName>
        <fullName evidence="15">F-type ATPase subunit b</fullName>
        <shortName evidence="15">F-ATPase subunit b</shortName>
    </alternativeName>
</protein>
<evidence type="ECO:0000256" key="1">
    <source>
        <dbReference type="ARBA" id="ARBA00004377"/>
    </source>
</evidence>
<comment type="function">
    <text evidence="13">Component of the F(0) channel, it forms part of the peripheral stalk, linking F(1) to F(0). The b'-subunit is a diverged and duplicated form of b found in plants and photosynthetic bacteria.</text>
</comment>
<evidence type="ECO:0000256" key="12">
    <source>
        <dbReference type="ARBA" id="ARBA00025198"/>
    </source>
</evidence>
<dbReference type="GO" id="GO:0016787">
    <property type="term" value="F:hydrolase activity"/>
    <property type="evidence" value="ECO:0007669"/>
    <property type="project" value="UniProtKB-KW"/>
</dbReference>